<accession>S3D7E4</accession>
<gene>
    <name evidence="2" type="ORF">GLAREA_06703</name>
</gene>
<dbReference type="Proteomes" id="UP000016922">
    <property type="component" value="Unassembled WGS sequence"/>
</dbReference>
<proteinExistence type="predicted"/>
<dbReference type="KEGG" id="glz:GLAREA_06703"/>
<dbReference type="GeneID" id="19465756"/>
<dbReference type="EMBL" id="KE145357">
    <property type="protein sequence ID" value="EPE33690.1"/>
    <property type="molecule type" value="Genomic_DNA"/>
</dbReference>
<feature type="region of interest" description="Disordered" evidence="1">
    <location>
        <begin position="46"/>
        <end position="97"/>
    </location>
</feature>
<evidence type="ECO:0000256" key="1">
    <source>
        <dbReference type="SAM" id="MobiDB-lite"/>
    </source>
</evidence>
<feature type="compositionally biased region" description="Basic and acidic residues" evidence="1">
    <location>
        <begin position="60"/>
        <end position="97"/>
    </location>
</feature>
<dbReference type="RefSeq" id="XP_008078842.1">
    <property type="nucleotide sequence ID" value="XM_008080651.1"/>
</dbReference>
<protein>
    <submittedName>
        <fullName evidence="2">Uncharacterized protein</fullName>
    </submittedName>
</protein>
<reference evidence="2 3" key="1">
    <citation type="journal article" date="2013" name="BMC Genomics">
        <title>Genomics-driven discovery of the pneumocandin biosynthetic gene cluster in the fungus Glarea lozoyensis.</title>
        <authorList>
            <person name="Chen L."/>
            <person name="Yue Q."/>
            <person name="Zhang X."/>
            <person name="Xiang M."/>
            <person name="Wang C."/>
            <person name="Li S."/>
            <person name="Che Y."/>
            <person name="Ortiz-Lopez F.J."/>
            <person name="Bills G.F."/>
            <person name="Liu X."/>
            <person name="An Z."/>
        </authorList>
    </citation>
    <scope>NUCLEOTIDE SEQUENCE [LARGE SCALE GENOMIC DNA]</scope>
    <source>
        <strain evidence="3">ATCC 20868 / MF5171</strain>
    </source>
</reference>
<evidence type="ECO:0000313" key="3">
    <source>
        <dbReference type="Proteomes" id="UP000016922"/>
    </source>
</evidence>
<sequence length="97" mass="10975">MRQTDVKLPSTARKTIAKAPRQKAYCFLAVAVANVTTATKTEISTADRTVADVKTSTSQRQERDISRELTQRRRADPRVTVDELPYSDEKPQSIHWS</sequence>
<organism evidence="2 3">
    <name type="scientific">Glarea lozoyensis (strain ATCC 20868 / MF5171)</name>
    <dbReference type="NCBI Taxonomy" id="1116229"/>
    <lineage>
        <taxon>Eukaryota</taxon>
        <taxon>Fungi</taxon>
        <taxon>Dikarya</taxon>
        <taxon>Ascomycota</taxon>
        <taxon>Pezizomycotina</taxon>
        <taxon>Leotiomycetes</taxon>
        <taxon>Helotiales</taxon>
        <taxon>Helotiaceae</taxon>
        <taxon>Glarea</taxon>
    </lineage>
</organism>
<dbReference type="HOGENOM" id="CLU_2346874_0_0_1"/>
<name>S3D7E4_GLAL2</name>
<evidence type="ECO:0000313" key="2">
    <source>
        <dbReference type="EMBL" id="EPE33690.1"/>
    </source>
</evidence>
<keyword evidence="3" id="KW-1185">Reference proteome</keyword>
<dbReference type="AlphaFoldDB" id="S3D7E4"/>